<dbReference type="InterPro" id="IPR036397">
    <property type="entry name" value="RNaseH_sf"/>
</dbReference>
<dbReference type="AlphaFoldDB" id="A0A5K1UJW1"/>
<dbReference type="VEuPathDB" id="AmoebaDB:KM1_134000"/>
<dbReference type="InterPro" id="IPR012337">
    <property type="entry name" value="RNaseH-like_sf"/>
</dbReference>
<evidence type="ECO:0000313" key="2">
    <source>
        <dbReference type="EMBL" id="GAT92116.1"/>
    </source>
</evidence>
<proteinExistence type="predicted"/>
<dbReference type="VEuPathDB" id="AmoebaDB:EHI7A_126540"/>
<feature type="coiled-coil region" evidence="1">
    <location>
        <begin position="250"/>
        <end position="306"/>
    </location>
</feature>
<reference evidence="2 3" key="1">
    <citation type="submission" date="2016-05" db="EMBL/GenBank/DDBJ databases">
        <title>First whole genome sequencing of Entamoeba histolytica HM1:IMSS-clone-6.</title>
        <authorList>
            <person name="Mukherjee Avik.K."/>
            <person name="Izumyama S."/>
            <person name="Nakada-Tsukui K."/>
            <person name="Nozaki T."/>
        </authorList>
    </citation>
    <scope>NUCLEOTIDE SEQUENCE [LARGE SCALE GENOMIC DNA]</scope>
    <source>
        <strain evidence="2 3">HM1:IMSS clone 6</strain>
    </source>
</reference>
<dbReference type="SUPFAM" id="SSF53098">
    <property type="entry name" value="Ribonuclease H-like"/>
    <property type="match status" value="1"/>
</dbReference>
<evidence type="ECO:0000313" key="3">
    <source>
        <dbReference type="Proteomes" id="UP000078387"/>
    </source>
</evidence>
<sequence>MLGNNFIHNIQEIITNDIPVHFVNFEYCARAMKMTYPIELGICTYKMSEFKLLGEFHQLIYCDISEFINKKQLTNHHGLDSKSQFLRKDYKNIVNELMKYLKSFSNNIYCIVKRKEIRNPSYECFVKLFQLANEQFKNFKFIKESEFLYLLCSFYNKSIENPFSLLMSVSTRIGTIEKCQIHKEIMSKGCALDSVKLSATSIFVIMKNLKISFKEIDQLPILVFINKNYEKEHFVSPPLHSKSKEEIIKERAIRKQQKKLKQESKILKQEEHYEQQIIKEKQNFIIKTNEKQIENEENEFKQNEFKSIALNLFKEINIFEFPIHFFDFEFSSSKTDGIIPLELGISTYYLKENKEINFYHTLIKPSHYNTSFERAVGVHGIDLHMNYTQSYSEIIEGLTNYLNSFKGKKLLVLKDETIGGDVLCFNNLFGYIQQSIPNDYIFTTHHFLLEYIATMKGFDNTKAKECGILMNDVYKQLKICDKCTYHQLLADRYHCGLQDARHTALAILIILKDIGYEIKNNDKFPFCVVHKNTNFSFNKNRFIFVDTSATDDRRIIELCLSSVKINNQNELVVDKQYFTHFNFSNKIQTKEEKPKEIINTLNSFLSQDPQTVIVPISFNSPKIIEFLNYRQFPLLAFTDFMSLFVKHFNPKKKSTGLLSKAKKQCSKYLHVLQCPSHPKELDNCCFVTSTNILFSLQYLTTHLN</sequence>
<dbReference type="VEuPathDB" id="AmoebaDB:EHI5A_108240"/>
<name>A0A5K1UJW1_ENTHI</name>
<dbReference type="Proteomes" id="UP000078387">
    <property type="component" value="Unassembled WGS sequence"/>
</dbReference>
<evidence type="ECO:0000256" key="1">
    <source>
        <dbReference type="SAM" id="Coils"/>
    </source>
</evidence>
<dbReference type="Gene3D" id="3.30.420.10">
    <property type="entry name" value="Ribonuclease H-like superfamily/Ribonuclease H"/>
    <property type="match status" value="1"/>
</dbReference>
<gene>
    <name evidence="2" type="ORF">CL6EHI_068550</name>
</gene>
<comment type="caution">
    <text evidence="2">The sequence shown here is derived from an EMBL/GenBank/DDBJ whole genome shotgun (WGS) entry which is preliminary data.</text>
</comment>
<organism evidence="2 3">
    <name type="scientific">Entamoeba histolytica</name>
    <dbReference type="NCBI Taxonomy" id="5759"/>
    <lineage>
        <taxon>Eukaryota</taxon>
        <taxon>Amoebozoa</taxon>
        <taxon>Evosea</taxon>
        <taxon>Archamoebae</taxon>
        <taxon>Mastigamoebida</taxon>
        <taxon>Entamoebidae</taxon>
        <taxon>Entamoeba</taxon>
    </lineage>
</organism>
<dbReference type="OMA" id="CVIHKNT"/>
<keyword evidence="1" id="KW-0175">Coiled coil</keyword>
<dbReference type="EMBL" id="BDEQ01000001">
    <property type="protein sequence ID" value="GAT92116.1"/>
    <property type="molecule type" value="Genomic_DNA"/>
</dbReference>
<dbReference type="VEuPathDB" id="AmoebaDB:EHI_068550"/>
<accession>A0A5K1UJW1</accession>
<protein>
    <submittedName>
        <fullName evidence="2">Uncharacterized protein</fullName>
    </submittedName>
</protein>
<dbReference type="GO" id="GO:0003676">
    <property type="term" value="F:nucleic acid binding"/>
    <property type="evidence" value="ECO:0007669"/>
    <property type="project" value="InterPro"/>
</dbReference>
<dbReference type="VEuPathDB" id="AmoebaDB:EHI8A_137900"/>